<organism evidence="3 4">
    <name type="scientific">Sinorhizobium glycinis</name>
    <dbReference type="NCBI Taxonomy" id="1472378"/>
    <lineage>
        <taxon>Bacteria</taxon>
        <taxon>Pseudomonadati</taxon>
        <taxon>Pseudomonadota</taxon>
        <taxon>Alphaproteobacteria</taxon>
        <taxon>Hyphomicrobiales</taxon>
        <taxon>Rhizobiaceae</taxon>
        <taxon>Sinorhizobium/Ensifer group</taxon>
        <taxon>Sinorhizobium</taxon>
    </lineage>
</organism>
<dbReference type="STRING" id="1472378.AU381_19005"/>
<dbReference type="OrthoDB" id="166183at2"/>
<keyword evidence="1" id="KW-0472">Membrane</keyword>
<feature type="transmembrane region" description="Helical" evidence="1">
    <location>
        <begin position="87"/>
        <end position="108"/>
    </location>
</feature>
<comment type="caution">
    <text evidence="3">The sequence shown here is derived from an EMBL/GenBank/DDBJ whole genome shotgun (WGS) entry which is preliminary data.</text>
</comment>
<gene>
    <name evidence="3" type="ORF">AU381_19005</name>
</gene>
<evidence type="ECO:0000313" key="3">
    <source>
        <dbReference type="EMBL" id="OAP36582.1"/>
    </source>
</evidence>
<dbReference type="InterPro" id="IPR005530">
    <property type="entry name" value="SPW"/>
</dbReference>
<feature type="transmembrane region" description="Helical" evidence="1">
    <location>
        <begin position="65"/>
        <end position="81"/>
    </location>
</feature>
<feature type="transmembrane region" description="Helical" evidence="1">
    <location>
        <begin position="12"/>
        <end position="28"/>
    </location>
</feature>
<keyword evidence="1" id="KW-1133">Transmembrane helix</keyword>
<dbReference type="AlphaFoldDB" id="A0A178XPC2"/>
<evidence type="ECO:0000313" key="4">
    <source>
        <dbReference type="Proteomes" id="UP000094025"/>
    </source>
</evidence>
<dbReference type="RefSeq" id="WP_064243808.1">
    <property type="nucleotide sequence ID" value="NZ_LPUX01000064.1"/>
</dbReference>
<dbReference type="Proteomes" id="UP000094025">
    <property type="component" value="Unassembled WGS sequence"/>
</dbReference>
<dbReference type="EMBL" id="LPUX01000064">
    <property type="protein sequence ID" value="OAP36582.1"/>
    <property type="molecule type" value="Genomic_DNA"/>
</dbReference>
<evidence type="ECO:0000259" key="2">
    <source>
        <dbReference type="Pfam" id="PF03779"/>
    </source>
</evidence>
<name>A0A178XPC2_9HYPH</name>
<proteinExistence type="predicted"/>
<reference evidence="3 4" key="1">
    <citation type="journal article" date="2016" name="Int. J. Syst. Evol. Microbiol.">
        <title>Ensifer glycinis sp. nov., an novel rhizobial species associated with Glycine spp.</title>
        <authorList>
            <person name="Yan H."/>
            <person name="Yan J."/>
            <person name="Sui X.H."/>
            <person name="Wang E.T."/>
            <person name="Chen W.X."/>
            <person name="Zhang X.X."/>
            <person name="Chen W.F."/>
        </authorList>
    </citation>
    <scope>NUCLEOTIDE SEQUENCE [LARGE SCALE GENOMIC DNA]</scope>
    <source>
        <strain evidence="3 4">CCBAU 23380</strain>
    </source>
</reference>
<sequence length="123" mass="12906">MKSEVPSKSLEWSNLVLGAGFICAAYMFGGLPVVAWNAGITGTLMVCCSAVALTRYGAWAEWSNLLLGCWAAVAPFLLGFGSAPVAMWTHVLLGLCVATIAAIQLFAGRQTDKPSGTRLKPGE</sequence>
<accession>A0A178XPC2</accession>
<dbReference type="Pfam" id="PF03779">
    <property type="entry name" value="SPW"/>
    <property type="match status" value="1"/>
</dbReference>
<protein>
    <recommendedName>
        <fullName evidence="2">SPW repeat-containing integral membrane domain-containing protein</fullName>
    </recommendedName>
</protein>
<feature type="domain" description="SPW repeat-containing integral membrane" evidence="2">
    <location>
        <begin position="11"/>
        <end position="102"/>
    </location>
</feature>
<evidence type="ECO:0000256" key="1">
    <source>
        <dbReference type="SAM" id="Phobius"/>
    </source>
</evidence>
<keyword evidence="1" id="KW-0812">Transmembrane</keyword>
<keyword evidence="4" id="KW-1185">Reference proteome</keyword>